<feature type="transmembrane region" description="Helical" evidence="1">
    <location>
        <begin position="57"/>
        <end position="77"/>
    </location>
</feature>
<evidence type="ECO:0000313" key="2">
    <source>
        <dbReference type="EMBL" id="ASK79094.1"/>
    </source>
</evidence>
<feature type="transmembrane region" description="Helical" evidence="1">
    <location>
        <begin position="89"/>
        <end position="118"/>
    </location>
</feature>
<dbReference type="RefSeq" id="WP_089074002.1">
    <property type="nucleotide sequence ID" value="NZ_CP022356.1"/>
</dbReference>
<reference evidence="2 3" key="1">
    <citation type="journal article" date="2016" name="Int. J. Syst. Evol. Microbiol.">
        <title>Paraphotobacterium marinum gen. nov., sp. nov., a member of the family Vibrionaceae, isolated from surface seawater.</title>
        <authorList>
            <person name="Huang Z."/>
            <person name="Dong C."/>
            <person name="Shao Z."/>
        </authorList>
    </citation>
    <scope>NUCLEOTIDE SEQUENCE [LARGE SCALE GENOMIC DNA]</scope>
    <source>
        <strain evidence="2 3">NSCS20N07D</strain>
    </source>
</reference>
<keyword evidence="3" id="KW-1185">Reference proteome</keyword>
<dbReference type="Proteomes" id="UP000242175">
    <property type="component" value="Chromosome small"/>
</dbReference>
<organism evidence="2 3">
    <name type="scientific">Paraphotobacterium marinum</name>
    <dbReference type="NCBI Taxonomy" id="1755811"/>
    <lineage>
        <taxon>Bacteria</taxon>
        <taxon>Pseudomonadati</taxon>
        <taxon>Pseudomonadota</taxon>
        <taxon>Gammaproteobacteria</taxon>
        <taxon>Vibrionales</taxon>
        <taxon>Vibrionaceae</taxon>
        <taxon>Paraphotobacterium</taxon>
    </lineage>
</organism>
<protein>
    <submittedName>
        <fullName evidence="2">Uncharacterized protein</fullName>
    </submittedName>
</protein>
<name>A0A220VFC7_9GAMM</name>
<gene>
    <name evidence="2" type="ORF">CF386_08470</name>
</gene>
<dbReference type="AlphaFoldDB" id="A0A220VFC7"/>
<keyword evidence="1" id="KW-0472">Membrane</keyword>
<dbReference type="KEGG" id="pmai:CF386_08470"/>
<feature type="transmembrane region" description="Helical" evidence="1">
    <location>
        <begin position="12"/>
        <end position="37"/>
    </location>
</feature>
<keyword evidence="1" id="KW-1133">Transmembrane helix</keyword>
<sequence length="235" mass="28421">MLGLKFSYLEKSFFLFLFIFCLLNIFTGIWSNAFLFGRPLIPEANNETFLSWGIFQAQYRFLETLLLIFYLLLIKHFSIYTLSFRMTIFWILVIVCMYMISFILLEFIVNYAWVYFFHTEIRINMKTSNLFILIKKNYFNYHTISNIFFDILNHQYLIFLYLFILKYSNTMDLKVIQEDVISKLSPLFNKDITKRIKKNDENHKDEDAHDYDSYDTNEITNKAQILLIKKIEKNT</sequence>
<feature type="transmembrane region" description="Helical" evidence="1">
    <location>
        <begin position="138"/>
        <end position="164"/>
    </location>
</feature>
<dbReference type="EMBL" id="CP022356">
    <property type="protein sequence ID" value="ASK79094.1"/>
    <property type="molecule type" value="Genomic_DNA"/>
</dbReference>
<keyword evidence="1" id="KW-0812">Transmembrane</keyword>
<evidence type="ECO:0000313" key="3">
    <source>
        <dbReference type="Proteomes" id="UP000242175"/>
    </source>
</evidence>
<evidence type="ECO:0000256" key="1">
    <source>
        <dbReference type="SAM" id="Phobius"/>
    </source>
</evidence>
<proteinExistence type="predicted"/>
<accession>A0A220VFC7</accession>